<dbReference type="Pfam" id="PF02609">
    <property type="entry name" value="Exonuc_VII_S"/>
    <property type="match status" value="1"/>
</dbReference>
<evidence type="ECO:0000256" key="6">
    <source>
        <dbReference type="HAMAP-Rule" id="MF_00337"/>
    </source>
</evidence>
<dbReference type="InterPro" id="IPR037004">
    <property type="entry name" value="Exonuc_VII_ssu_sf"/>
</dbReference>
<sequence length="81" mass="9510">MTDNTQNKSFETDLNRLKDIVKLLEEGNLSLEDSLKYFEEGIKIYRRCINVLNSAQQKISLLLHDEDGEIKTQPFDVYEEE</sequence>
<dbReference type="RefSeq" id="WP_072965570.1">
    <property type="nucleotide sequence ID" value="NZ_FRAJ01000003.1"/>
</dbReference>
<keyword evidence="8" id="KW-1185">Reference proteome</keyword>
<comment type="similarity">
    <text evidence="1 6">Belongs to the XseB family.</text>
</comment>
<dbReference type="STRING" id="1121266.SAMN02745883_00257"/>
<dbReference type="EMBL" id="FRAJ01000003">
    <property type="protein sequence ID" value="SHJ72077.1"/>
    <property type="molecule type" value="Genomic_DNA"/>
</dbReference>
<keyword evidence="3 6" id="KW-0540">Nuclease</keyword>
<evidence type="ECO:0000313" key="8">
    <source>
        <dbReference type="Proteomes" id="UP000184082"/>
    </source>
</evidence>
<dbReference type="AlphaFoldDB" id="A0A1M6LLN5"/>
<reference evidence="7 8" key="1">
    <citation type="submission" date="2016-11" db="EMBL/GenBank/DDBJ databases">
        <authorList>
            <person name="Jaros S."/>
            <person name="Januszkiewicz K."/>
            <person name="Wedrychowicz H."/>
        </authorList>
    </citation>
    <scope>NUCLEOTIDE SEQUENCE [LARGE SCALE GENOMIC DNA]</scope>
    <source>
        <strain evidence="7 8">DSM 14501</strain>
    </source>
</reference>
<dbReference type="EC" id="3.1.11.6" evidence="6"/>
<comment type="catalytic activity">
    <reaction evidence="6">
        <text>Exonucleolytic cleavage in either 5'- to 3'- or 3'- to 5'-direction to yield nucleoside 5'-phosphates.</text>
        <dbReference type="EC" id="3.1.11.6"/>
    </reaction>
</comment>
<dbReference type="Gene3D" id="1.10.287.1040">
    <property type="entry name" value="Exonuclease VII, small subunit"/>
    <property type="match status" value="1"/>
</dbReference>
<dbReference type="GO" id="GO:0008855">
    <property type="term" value="F:exodeoxyribonuclease VII activity"/>
    <property type="evidence" value="ECO:0007669"/>
    <property type="project" value="UniProtKB-UniRule"/>
</dbReference>
<evidence type="ECO:0000256" key="5">
    <source>
        <dbReference type="ARBA" id="ARBA00022839"/>
    </source>
</evidence>
<dbReference type="PANTHER" id="PTHR34137">
    <property type="entry name" value="EXODEOXYRIBONUCLEASE 7 SMALL SUBUNIT"/>
    <property type="match status" value="1"/>
</dbReference>
<gene>
    <name evidence="6" type="primary">xseB</name>
    <name evidence="7" type="ORF">SAMN02745883_00257</name>
</gene>
<comment type="function">
    <text evidence="6">Bidirectionally degrades single-stranded DNA into large acid-insoluble oligonucleotides, which are then degraded further into small acid-soluble oligonucleotides.</text>
</comment>
<organism evidence="7 8">
    <name type="scientific">Caminicella sporogenes DSM 14501</name>
    <dbReference type="NCBI Taxonomy" id="1121266"/>
    <lineage>
        <taxon>Bacteria</taxon>
        <taxon>Bacillati</taxon>
        <taxon>Bacillota</taxon>
        <taxon>Clostridia</taxon>
        <taxon>Peptostreptococcales</taxon>
        <taxon>Caminicellaceae</taxon>
        <taxon>Caminicella</taxon>
    </lineage>
</organism>
<keyword evidence="5 6" id="KW-0269">Exonuclease</keyword>
<protein>
    <recommendedName>
        <fullName evidence="6">Exodeoxyribonuclease 7 small subunit</fullName>
        <ecNumber evidence="6">3.1.11.6</ecNumber>
    </recommendedName>
    <alternativeName>
        <fullName evidence="6">Exodeoxyribonuclease VII small subunit</fullName>
        <shortName evidence="6">Exonuclease VII small subunit</shortName>
    </alternativeName>
</protein>
<comment type="subunit">
    <text evidence="6">Heterooligomer composed of large and small subunits.</text>
</comment>
<dbReference type="GO" id="GO:0009318">
    <property type="term" value="C:exodeoxyribonuclease VII complex"/>
    <property type="evidence" value="ECO:0007669"/>
    <property type="project" value="UniProtKB-UniRule"/>
</dbReference>
<dbReference type="GO" id="GO:0006308">
    <property type="term" value="P:DNA catabolic process"/>
    <property type="evidence" value="ECO:0007669"/>
    <property type="project" value="UniProtKB-UniRule"/>
</dbReference>
<evidence type="ECO:0000256" key="4">
    <source>
        <dbReference type="ARBA" id="ARBA00022801"/>
    </source>
</evidence>
<dbReference type="SUPFAM" id="SSF116842">
    <property type="entry name" value="XseB-like"/>
    <property type="match status" value="1"/>
</dbReference>
<dbReference type="Proteomes" id="UP000184082">
    <property type="component" value="Unassembled WGS sequence"/>
</dbReference>
<proteinExistence type="inferred from homology"/>
<comment type="subcellular location">
    <subcellularLocation>
        <location evidence="6">Cytoplasm</location>
    </subcellularLocation>
</comment>
<dbReference type="GO" id="GO:0005829">
    <property type="term" value="C:cytosol"/>
    <property type="evidence" value="ECO:0007669"/>
    <property type="project" value="TreeGrafter"/>
</dbReference>
<name>A0A1M6LLN5_9FIRM</name>
<dbReference type="InterPro" id="IPR003761">
    <property type="entry name" value="Exonuc_VII_S"/>
</dbReference>
<keyword evidence="4 6" id="KW-0378">Hydrolase</keyword>
<dbReference type="NCBIfam" id="TIGR01280">
    <property type="entry name" value="xseB"/>
    <property type="match status" value="1"/>
</dbReference>
<accession>A0A1M6LLN5</accession>
<evidence type="ECO:0000313" key="7">
    <source>
        <dbReference type="EMBL" id="SHJ72077.1"/>
    </source>
</evidence>
<dbReference type="PANTHER" id="PTHR34137:SF1">
    <property type="entry name" value="EXODEOXYRIBONUCLEASE 7 SMALL SUBUNIT"/>
    <property type="match status" value="1"/>
</dbReference>
<dbReference type="NCBIfam" id="NF002140">
    <property type="entry name" value="PRK00977.1-4"/>
    <property type="match status" value="1"/>
</dbReference>
<dbReference type="HAMAP" id="MF_00337">
    <property type="entry name" value="Exonuc_7_S"/>
    <property type="match status" value="1"/>
</dbReference>
<evidence type="ECO:0000256" key="3">
    <source>
        <dbReference type="ARBA" id="ARBA00022722"/>
    </source>
</evidence>
<evidence type="ECO:0000256" key="2">
    <source>
        <dbReference type="ARBA" id="ARBA00022490"/>
    </source>
</evidence>
<keyword evidence="2 6" id="KW-0963">Cytoplasm</keyword>
<dbReference type="PIRSF" id="PIRSF006488">
    <property type="entry name" value="Exonuc_VII_S"/>
    <property type="match status" value="1"/>
</dbReference>
<evidence type="ECO:0000256" key="1">
    <source>
        <dbReference type="ARBA" id="ARBA00009998"/>
    </source>
</evidence>